<reference evidence="2" key="2">
    <citation type="submission" date="2022-01" db="EMBL/GenBank/DDBJ databases">
        <authorList>
            <person name="Yamashiro T."/>
            <person name="Shiraishi A."/>
            <person name="Satake H."/>
            <person name="Nakayama K."/>
        </authorList>
    </citation>
    <scope>NUCLEOTIDE SEQUENCE</scope>
</reference>
<feature type="region of interest" description="Disordered" evidence="1">
    <location>
        <begin position="467"/>
        <end position="492"/>
    </location>
</feature>
<evidence type="ECO:0000256" key="1">
    <source>
        <dbReference type="SAM" id="MobiDB-lite"/>
    </source>
</evidence>
<dbReference type="EMBL" id="BQNB010010723">
    <property type="protein sequence ID" value="GJS81103.1"/>
    <property type="molecule type" value="Genomic_DNA"/>
</dbReference>
<reference evidence="2" key="1">
    <citation type="journal article" date="2022" name="Int. J. Mol. Sci.">
        <title>Draft Genome of Tanacetum Coccineum: Genomic Comparison of Closely Related Tanacetum-Family Plants.</title>
        <authorList>
            <person name="Yamashiro T."/>
            <person name="Shiraishi A."/>
            <person name="Nakayama K."/>
            <person name="Satake H."/>
        </authorList>
    </citation>
    <scope>NUCLEOTIDE SEQUENCE</scope>
</reference>
<name>A0ABQ4YTA4_9ASTR</name>
<organism evidence="2 3">
    <name type="scientific">Tanacetum coccineum</name>
    <dbReference type="NCBI Taxonomy" id="301880"/>
    <lineage>
        <taxon>Eukaryota</taxon>
        <taxon>Viridiplantae</taxon>
        <taxon>Streptophyta</taxon>
        <taxon>Embryophyta</taxon>
        <taxon>Tracheophyta</taxon>
        <taxon>Spermatophyta</taxon>
        <taxon>Magnoliopsida</taxon>
        <taxon>eudicotyledons</taxon>
        <taxon>Gunneridae</taxon>
        <taxon>Pentapetalae</taxon>
        <taxon>asterids</taxon>
        <taxon>campanulids</taxon>
        <taxon>Asterales</taxon>
        <taxon>Asteraceae</taxon>
        <taxon>Asteroideae</taxon>
        <taxon>Anthemideae</taxon>
        <taxon>Anthemidinae</taxon>
        <taxon>Tanacetum</taxon>
    </lineage>
</organism>
<gene>
    <name evidence="2" type="ORF">Tco_0747644</name>
</gene>
<accession>A0ABQ4YTA4</accession>
<feature type="compositionally biased region" description="Polar residues" evidence="1">
    <location>
        <begin position="472"/>
        <end position="484"/>
    </location>
</feature>
<keyword evidence="3" id="KW-1185">Reference proteome</keyword>
<comment type="caution">
    <text evidence="2">The sequence shown here is derived from an EMBL/GenBank/DDBJ whole genome shotgun (WGS) entry which is preliminary data.</text>
</comment>
<proteinExistence type="predicted"/>
<feature type="region of interest" description="Disordered" evidence="1">
    <location>
        <begin position="197"/>
        <end position="231"/>
    </location>
</feature>
<dbReference type="Proteomes" id="UP001151760">
    <property type="component" value="Unassembled WGS sequence"/>
</dbReference>
<evidence type="ECO:0000313" key="2">
    <source>
        <dbReference type="EMBL" id="GJS81103.1"/>
    </source>
</evidence>
<evidence type="ECO:0000313" key="3">
    <source>
        <dbReference type="Proteomes" id="UP001151760"/>
    </source>
</evidence>
<sequence>MVVRLWYSGGGVMVRGVGEVVWQRVWRGGVDGDDDDIDGGGEWVVVMETARGGAWFGGSDRLGEQDTQDVYVVIEDTQDRQTQLFQSVDGLVEDRQFHYETATIDSYPDARFPYRITGVHDDDIDLHMFHMQGLFSASIGKNNMPPRRSSATARADCACWLPAGKGYDDTPFMTVLLLLNSLIKARVSAALANHETLRNNTNGQGDKSHNSDTGIRGTDFQDSTDDEKDSKSIQEYMNDLEEEYQARALLARSKRLFKKGTQRFSSAKATDQTERYKCNEEKASSDDNDVTEVKALMALADEERVSVGKESARKLTKKQSHVKHRNLVQELNTCEEPLLVLKQAKLDLLTMQHVNTEILKENQNLRNELKELTSITETWLNSSNKVNQCISEQIPTQKNKILGSVQLTEDTSSSGPKDPVFVKSSADNLEVSITGSSKPKLSKADDSTMSNHDTGILSLLIDEPSSAPAIGNNGSSASKTTSAPTGKLKNVKMEDDPPLAIVMKELNELKLQISKNKYLT</sequence>
<protein>
    <submittedName>
        <fullName evidence="2">Uncharacterized protein</fullName>
    </submittedName>
</protein>